<evidence type="ECO:0000313" key="3">
    <source>
        <dbReference type="Proteomes" id="UP001472677"/>
    </source>
</evidence>
<evidence type="ECO:0000313" key="2">
    <source>
        <dbReference type="EMBL" id="KAK8600843.1"/>
    </source>
</evidence>
<dbReference type="EMBL" id="JBBPBM010000001">
    <property type="protein sequence ID" value="KAK8600843.1"/>
    <property type="molecule type" value="Genomic_DNA"/>
</dbReference>
<name>A0ABR2GDB6_9ROSI</name>
<accession>A0ABR2GDB6</accession>
<organism evidence="2 3">
    <name type="scientific">Hibiscus sabdariffa</name>
    <name type="common">roselle</name>
    <dbReference type="NCBI Taxonomy" id="183260"/>
    <lineage>
        <taxon>Eukaryota</taxon>
        <taxon>Viridiplantae</taxon>
        <taxon>Streptophyta</taxon>
        <taxon>Embryophyta</taxon>
        <taxon>Tracheophyta</taxon>
        <taxon>Spermatophyta</taxon>
        <taxon>Magnoliopsida</taxon>
        <taxon>eudicotyledons</taxon>
        <taxon>Gunneridae</taxon>
        <taxon>Pentapetalae</taxon>
        <taxon>rosids</taxon>
        <taxon>malvids</taxon>
        <taxon>Malvales</taxon>
        <taxon>Malvaceae</taxon>
        <taxon>Malvoideae</taxon>
        <taxon>Hibiscus</taxon>
    </lineage>
</organism>
<dbReference type="Proteomes" id="UP001472677">
    <property type="component" value="Unassembled WGS sequence"/>
</dbReference>
<sequence length="145" mass="15932">MSPQASLKTSLDEKAHEQLVKVASKDKIVPGTTSLNKEYHTVVRVENTDGVHSKTRRFNHAKQVVSTVSSSKGGAKGSLRVSTVQKVSSKGRKKDNKIMVPVTVSDRISSLRDYLNRFATDIRKEDDGAADLEADGAIMLHMILR</sequence>
<gene>
    <name evidence="2" type="ORF">V6N12_050691</name>
</gene>
<comment type="caution">
    <text evidence="2">The sequence shown here is derived from an EMBL/GenBank/DDBJ whole genome shotgun (WGS) entry which is preliminary data.</text>
</comment>
<evidence type="ECO:0000256" key="1">
    <source>
        <dbReference type="SAM" id="MobiDB-lite"/>
    </source>
</evidence>
<keyword evidence="3" id="KW-1185">Reference proteome</keyword>
<protein>
    <submittedName>
        <fullName evidence="2">Uncharacterized protein</fullName>
    </submittedName>
</protein>
<reference evidence="2 3" key="1">
    <citation type="journal article" date="2024" name="G3 (Bethesda)">
        <title>Genome assembly of Hibiscus sabdariffa L. provides insights into metabolisms of medicinal natural products.</title>
        <authorList>
            <person name="Kim T."/>
        </authorList>
    </citation>
    <scope>NUCLEOTIDE SEQUENCE [LARGE SCALE GENOMIC DNA]</scope>
    <source>
        <strain evidence="2">TK-2024</strain>
        <tissue evidence="2">Old leaves</tissue>
    </source>
</reference>
<feature type="region of interest" description="Disordered" evidence="1">
    <location>
        <begin position="62"/>
        <end position="94"/>
    </location>
</feature>
<proteinExistence type="predicted"/>